<proteinExistence type="predicted"/>
<keyword evidence="1" id="KW-0472">Membrane</keyword>
<gene>
    <name evidence="2" type="ORF">A2382_00980</name>
</gene>
<evidence type="ECO:0008006" key="4">
    <source>
        <dbReference type="Google" id="ProtNLM"/>
    </source>
</evidence>
<keyword evidence="1" id="KW-0812">Transmembrane</keyword>
<dbReference type="Proteomes" id="UP000178999">
    <property type="component" value="Unassembled WGS sequence"/>
</dbReference>
<evidence type="ECO:0000313" key="2">
    <source>
        <dbReference type="EMBL" id="OGM79339.1"/>
    </source>
</evidence>
<protein>
    <recommendedName>
        <fullName evidence="4">POTRA domain-containing protein</fullName>
    </recommendedName>
</protein>
<reference evidence="2 3" key="1">
    <citation type="journal article" date="2016" name="Nat. Commun.">
        <title>Thousands of microbial genomes shed light on interconnected biogeochemical processes in an aquifer system.</title>
        <authorList>
            <person name="Anantharaman K."/>
            <person name="Brown C.T."/>
            <person name="Hug L.A."/>
            <person name="Sharon I."/>
            <person name="Castelle C.J."/>
            <person name="Probst A.J."/>
            <person name="Thomas B.C."/>
            <person name="Singh A."/>
            <person name="Wilkins M.J."/>
            <person name="Karaoz U."/>
            <person name="Brodie E.L."/>
            <person name="Williams K.H."/>
            <person name="Hubbard S.S."/>
            <person name="Banfield J.F."/>
        </authorList>
    </citation>
    <scope>NUCLEOTIDE SEQUENCE [LARGE SCALE GENOMIC DNA]</scope>
</reference>
<dbReference type="STRING" id="1802538.A2382_00980"/>
<evidence type="ECO:0000256" key="1">
    <source>
        <dbReference type="SAM" id="Phobius"/>
    </source>
</evidence>
<evidence type="ECO:0000313" key="3">
    <source>
        <dbReference type="Proteomes" id="UP000178999"/>
    </source>
</evidence>
<dbReference type="AlphaFoldDB" id="A0A1F8CU32"/>
<keyword evidence="1" id="KW-1133">Transmembrane helix</keyword>
<organism evidence="2 3">
    <name type="scientific">Candidatus Woesebacteria bacterium RIFOXYB1_FULL_38_16</name>
    <dbReference type="NCBI Taxonomy" id="1802538"/>
    <lineage>
        <taxon>Bacteria</taxon>
        <taxon>Candidatus Woeseibacteriota</taxon>
    </lineage>
</organism>
<comment type="caution">
    <text evidence="2">The sequence shown here is derived from an EMBL/GenBank/DDBJ whole genome shotgun (WGS) entry which is preliminary data.</text>
</comment>
<feature type="transmembrane region" description="Helical" evidence="1">
    <location>
        <begin position="7"/>
        <end position="24"/>
    </location>
</feature>
<name>A0A1F8CU32_9BACT</name>
<dbReference type="EMBL" id="MGHY01000018">
    <property type="protein sequence ID" value="OGM79339.1"/>
    <property type="molecule type" value="Genomic_DNA"/>
</dbReference>
<sequence>MRKVKRVLFFLVFLTIPVGYWAYFRFMSVGRVRCLSQYGVCSRAILDNIETIPTDSLLGYKGKLVRKLSENELISSFSITFVFPWNYRVDLVEAKADLVLDTGEGRNLILLTRAGQKVGETEESVLPKIKLIDAVNPQDFSLIAGIMREMSINRGINEGVVNNEGLIIVMPNGIKLIYPVKGDLDVLLGATSAVLSWLNSEKEQFRIGNELEGVREVDFRFNNPVLR</sequence>
<accession>A0A1F8CU32</accession>